<feature type="compositionally biased region" description="Low complexity" evidence="1">
    <location>
        <begin position="849"/>
        <end position="864"/>
    </location>
</feature>
<feature type="transmembrane region" description="Helical" evidence="2">
    <location>
        <begin position="364"/>
        <end position="388"/>
    </location>
</feature>
<feature type="compositionally biased region" description="Basic and acidic residues" evidence="1">
    <location>
        <begin position="804"/>
        <end position="814"/>
    </location>
</feature>
<reference evidence="3 4" key="1">
    <citation type="journal article" date="2017" name="Int. J. Parasitol.">
        <title>The genome of the protozoan parasite Cystoisospora suis and a reverse vaccinology approach to identify vaccine candidates.</title>
        <authorList>
            <person name="Palmieri N."/>
            <person name="Shrestha A."/>
            <person name="Ruttkowski B."/>
            <person name="Beck T."/>
            <person name="Vogl C."/>
            <person name="Tomley F."/>
            <person name="Blake D.P."/>
            <person name="Joachim A."/>
        </authorList>
    </citation>
    <scope>NUCLEOTIDE SEQUENCE [LARGE SCALE GENOMIC DNA]</scope>
    <source>
        <strain evidence="3 4">Wien I</strain>
    </source>
</reference>
<feature type="compositionally biased region" description="Basic and acidic residues" evidence="1">
    <location>
        <begin position="244"/>
        <end position="255"/>
    </location>
</feature>
<keyword evidence="2" id="KW-1133">Transmembrane helix</keyword>
<feature type="region of interest" description="Disordered" evidence="1">
    <location>
        <begin position="244"/>
        <end position="291"/>
    </location>
</feature>
<feature type="compositionally biased region" description="Basic and acidic residues" evidence="1">
    <location>
        <begin position="184"/>
        <end position="193"/>
    </location>
</feature>
<keyword evidence="2" id="KW-0472">Membrane</keyword>
<feature type="compositionally biased region" description="Basic and acidic residues" evidence="1">
    <location>
        <begin position="827"/>
        <end position="844"/>
    </location>
</feature>
<dbReference type="Proteomes" id="UP000221165">
    <property type="component" value="Unassembled WGS sequence"/>
</dbReference>
<feature type="compositionally biased region" description="Polar residues" evidence="1">
    <location>
        <begin position="697"/>
        <end position="708"/>
    </location>
</feature>
<feature type="region of interest" description="Disordered" evidence="1">
    <location>
        <begin position="440"/>
        <end position="467"/>
    </location>
</feature>
<feature type="compositionally biased region" description="Low complexity" evidence="1">
    <location>
        <begin position="659"/>
        <end position="670"/>
    </location>
</feature>
<name>A0A2C6KS74_9APIC</name>
<dbReference type="VEuPathDB" id="ToxoDB:CSUI_006980"/>
<dbReference type="RefSeq" id="XP_067920896.1">
    <property type="nucleotide sequence ID" value="XM_068067130.1"/>
</dbReference>
<feature type="compositionally biased region" description="Low complexity" evidence="1">
    <location>
        <begin position="336"/>
        <end position="352"/>
    </location>
</feature>
<organism evidence="3 4">
    <name type="scientific">Cystoisospora suis</name>
    <dbReference type="NCBI Taxonomy" id="483139"/>
    <lineage>
        <taxon>Eukaryota</taxon>
        <taxon>Sar</taxon>
        <taxon>Alveolata</taxon>
        <taxon>Apicomplexa</taxon>
        <taxon>Conoidasida</taxon>
        <taxon>Coccidia</taxon>
        <taxon>Eucoccidiorida</taxon>
        <taxon>Eimeriorina</taxon>
        <taxon>Sarcocystidae</taxon>
        <taxon>Cystoisospora</taxon>
    </lineage>
</organism>
<dbReference type="AlphaFoldDB" id="A0A2C6KS74"/>
<feature type="compositionally biased region" description="Basic and acidic residues" evidence="1">
    <location>
        <begin position="268"/>
        <end position="277"/>
    </location>
</feature>
<feature type="region of interest" description="Disordered" evidence="1">
    <location>
        <begin position="26"/>
        <end position="45"/>
    </location>
</feature>
<keyword evidence="4" id="KW-1185">Reference proteome</keyword>
<evidence type="ECO:0000313" key="3">
    <source>
        <dbReference type="EMBL" id="PHJ19194.1"/>
    </source>
</evidence>
<evidence type="ECO:0008006" key="5">
    <source>
        <dbReference type="Google" id="ProtNLM"/>
    </source>
</evidence>
<dbReference type="EMBL" id="MIGC01003594">
    <property type="protein sequence ID" value="PHJ19194.1"/>
    <property type="molecule type" value="Genomic_DNA"/>
</dbReference>
<feature type="compositionally biased region" description="Basic and acidic residues" evidence="1">
    <location>
        <begin position="760"/>
        <end position="777"/>
    </location>
</feature>
<keyword evidence="2" id="KW-0812">Transmembrane</keyword>
<feature type="region of interest" description="Disordered" evidence="1">
    <location>
        <begin position="757"/>
        <end position="864"/>
    </location>
</feature>
<protein>
    <recommendedName>
        <fullName evidence="5">Transmembrane protein</fullName>
    </recommendedName>
</protein>
<feature type="region of interest" description="Disordered" evidence="1">
    <location>
        <begin position="594"/>
        <end position="619"/>
    </location>
</feature>
<evidence type="ECO:0000313" key="4">
    <source>
        <dbReference type="Proteomes" id="UP000221165"/>
    </source>
</evidence>
<evidence type="ECO:0000256" key="2">
    <source>
        <dbReference type="SAM" id="Phobius"/>
    </source>
</evidence>
<feature type="region of interest" description="Disordered" evidence="1">
    <location>
        <begin position="650"/>
        <end position="710"/>
    </location>
</feature>
<accession>A0A2C6KS74</accession>
<feature type="transmembrane region" description="Helical" evidence="2">
    <location>
        <begin position="555"/>
        <end position="582"/>
    </location>
</feature>
<sequence length="968" mass="105611">MMTVLFARGREISSSPVRRRASVVLHRQRPKTRQPDVGVSQGRRREVAGQRQCLHTHFPEDKIRSPGSFPYCRQACAVSSCSSPFLNPGVSPYSLSVHSLWETLSRNSFPTSSLVTPRPVLPGSLTGRLSFSYAYSPPSFVICRQLSCCFSLTSVFPPLLGLRSSPSRTLSSFSSAIVGRLAEEVRRGGEGGRSEQLSSSRCTPHSQDRTLPYTPQGPSMSFSSSTSSYRFQELLHRLEEEEALKRREEQNKGRSSDSCSFSSSVAGESEKERREQETSPPPSPNGQTPLTIAPTSQREILQHLLSSYKAYYSRHFFYPGSPTSSSTFRVSEANNTCPPSTTSSSTSSSSPSSLSPFLSQSAKFLSTISLALALLFIQLGLWGMSLYLSHSRFSGISTSSEARESADFFLRFRLLFTLSPEQISLLSLMPWSQKPPVSSSEVLSSSSSPLDSSSQSPSSSSSLSLPSLSSTPTSSSLQSSSSSSGLASPSTCSSSSSLFSFLSLLPSSVSFEGVVFSDLPRLLLPSLMPSEVSPQAALLKMSCLFLSTSIVQRTIGFFPTLVALFFGTTGSTLISLVGYSYYFSNVYEAEAQTKTTRSSKTVEGGTTLEELENSNSAETDQRTSFLVSGTWGHLAVASAIAACTPERWFSPTDSSRKNTSPSTFPSSSSPLRDYDRQKQSLEKANRKLSPGYLSPASPFSPSHGSTSRRGIFSPSIRRRIPSIWPQVPIAAAALAVPVFAEVLIRGPQHFEAFSHKRGVRKDLSAKKAEQQREGERDRDDEDERQSRRSGVRRSLSVVEGNTGSEEHGICDPRKNKLHQNGTGSKDVAPEAQEKPGPTGHDDSLKVVPSSPDSTHSLALSSSTSLTVHKKDRSVLVTPGGGVGDIQKQLLYQTCLVQGIETALEKQKEEGDCRSRDLQKLKLTSQRALTAWERRWEEAFQDIPDLRLLGDITVFLIASVCSKLFFTRF</sequence>
<dbReference type="GeneID" id="94430341"/>
<comment type="caution">
    <text evidence="3">The sequence shown here is derived from an EMBL/GenBank/DDBJ whole genome shotgun (WGS) entry which is preliminary data.</text>
</comment>
<gene>
    <name evidence="3" type="ORF">CSUI_006980</name>
</gene>
<feature type="compositionally biased region" description="Basic and acidic residues" evidence="1">
    <location>
        <begin position="672"/>
        <end position="685"/>
    </location>
</feature>
<evidence type="ECO:0000256" key="1">
    <source>
        <dbReference type="SAM" id="MobiDB-lite"/>
    </source>
</evidence>
<proteinExistence type="predicted"/>
<dbReference type="OrthoDB" id="333297at2759"/>
<feature type="region of interest" description="Disordered" evidence="1">
    <location>
        <begin position="184"/>
        <end position="225"/>
    </location>
</feature>
<feature type="region of interest" description="Disordered" evidence="1">
    <location>
        <begin position="328"/>
        <end position="352"/>
    </location>
</feature>